<dbReference type="RefSeq" id="WP_120582541.1">
    <property type="nucleotide sequence ID" value="NZ_RAWI01000005.1"/>
</dbReference>
<dbReference type="Proteomes" id="UP000278907">
    <property type="component" value="Unassembled WGS sequence"/>
</dbReference>
<name>A0ABX9QSH5_9BACT</name>
<keyword evidence="2" id="KW-1185">Reference proteome</keyword>
<organism evidence="1 2">
    <name type="scientific">Corallococcus praedator</name>
    <dbReference type="NCBI Taxonomy" id="2316724"/>
    <lineage>
        <taxon>Bacteria</taxon>
        <taxon>Pseudomonadati</taxon>
        <taxon>Myxococcota</taxon>
        <taxon>Myxococcia</taxon>
        <taxon>Myxococcales</taxon>
        <taxon>Cystobacterineae</taxon>
        <taxon>Myxococcaceae</taxon>
        <taxon>Corallococcus</taxon>
    </lineage>
</organism>
<evidence type="ECO:0000313" key="2">
    <source>
        <dbReference type="Proteomes" id="UP000278907"/>
    </source>
</evidence>
<comment type="caution">
    <text evidence="1">The sequence shown here is derived from an EMBL/GenBank/DDBJ whole genome shotgun (WGS) entry which is preliminary data.</text>
</comment>
<evidence type="ECO:0000313" key="1">
    <source>
        <dbReference type="EMBL" id="RKI17126.1"/>
    </source>
</evidence>
<sequence>MASPTDTFRQLITYAVLTGRDAYGKPSLGPQLAARARVQPSRRLIRDANGNEHLSAHVVYTDAAITLLHRVWLPGEDVADFNRARRPVAVDESVDGSGVVRFRKVWF</sequence>
<dbReference type="EMBL" id="RAWI01000005">
    <property type="protein sequence ID" value="RKI17126.1"/>
    <property type="molecule type" value="Genomic_DNA"/>
</dbReference>
<accession>A0ABX9QSH5</accession>
<proteinExistence type="predicted"/>
<gene>
    <name evidence="1" type="ORF">D7Y13_01465</name>
</gene>
<protein>
    <submittedName>
        <fullName evidence="1">Uncharacterized protein</fullName>
    </submittedName>
</protein>
<reference evidence="1 2" key="1">
    <citation type="submission" date="2018-09" db="EMBL/GenBank/DDBJ databases">
        <authorList>
            <person name="Livingstone P.G."/>
            <person name="Whitworth D.E."/>
        </authorList>
    </citation>
    <scope>NUCLEOTIDE SEQUENCE [LARGE SCALE GENOMIC DNA]</scope>
    <source>
        <strain evidence="1 2">CA031B</strain>
    </source>
</reference>